<sequence length="131" mass="14370">MEEGSNQMHGKKVLEHIYASGSLAAEQRLKDITNDNLIDCIIMKLNYMAQEYKKHQKSTEKAEAEHQEAEDQLDNEELVEESKKSVAAATKCCLSGLKSLVSCLIIVIVPSILQLETVNPISAAKTLAGAI</sequence>
<evidence type="ECO:0000256" key="1">
    <source>
        <dbReference type="SAM" id="MobiDB-lite"/>
    </source>
</evidence>
<organism evidence="2 3">
    <name type="scientific">Moniliophthora roreri</name>
    <name type="common">Frosty pod rot fungus</name>
    <name type="synonym">Monilia roreri</name>
    <dbReference type="NCBI Taxonomy" id="221103"/>
    <lineage>
        <taxon>Eukaryota</taxon>
        <taxon>Fungi</taxon>
        <taxon>Dikarya</taxon>
        <taxon>Basidiomycota</taxon>
        <taxon>Agaricomycotina</taxon>
        <taxon>Agaricomycetes</taxon>
        <taxon>Agaricomycetidae</taxon>
        <taxon>Agaricales</taxon>
        <taxon>Marasmiineae</taxon>
        <taxon>Marasmiaceae</taxon>
        <taxon>Moniliophthora</taxon>
    </lineage>
</organism>
<gene>
    <name evidence="2" type="ORF">WG66_17963</name>
</gene>
<feature type="compositionally biased region" description="Basic and acidic residues" evidence="1">
    <location>
        <begin position="55"/>
        <end position="69"/>
    </location>
</feature>
<comment type="caution">
    <text evidence="2">The sequence shown here is derived from an EMBL/GenBank/DDBJ whole genome shotgun (WGS) entry which is preliminary data.</text>
</comment>
<dbReference type="EMBL" id="LATX01002432">
    <property type="protein sequence ID" value="KTB29505.1"/>
    <property type="molecule type" value="Genomic_DNA"/>
</dbReference>
<reference evidence="2 3" key="1">
    <citation type="submission" date="2015-12" db="EMBL/GenBank/DDBJ databases">
        <title>Draft genome sequence of Moniliophthora roreri, the causal agent of frosty pod rot of cacao.</title>
        <authorList>
            <person name="Aime M.C."/>
            <person name="Diaz-Valderrama J.R."/>
            <person name="Kijpornyongpan T."/>
            <person name="Phillips-Mora W."/>
        </authorList>
    </citation>
    <scope>NUCLEOTIDE SEQUENCE [LARGE SCALE GENOMIC DNA]</scope>
    <source>
        <strain evidence="2 3">MCA 2952</strain>
    </source>
</reference>
<proteinExistence type="predicted"/>
<dbReference type="Proteomes" id="UP000054988">
    <property type="component" value="Unassembled WGS sequence"/>
</dbReference>
<evidence type="ECO:0000313" key="3">
    <source>
        <dbReference type="Proteomes" id="UP000054988"/>
    </source>
</evidence>
<accession>A0A0W0EZR0</accession>
<evidence type="ECO:0000313" key="2">
    <source>
        <dbReference type="EMBL" id="KTB29505.1"/>
    </source>
</evidence>
<dbReference type="AlphaFoldDB" id="A0A0W0EZR0"/>
<feature type="region of interest" description="Disordered" evidence="1">
    <location>
        <begin position="55"/>
        <end position="77"/>
    </location>
</feature>
<name>A0A0W0EZR0_MONRR</name>
<protein>
    <submittedName>
        <fullName evidence="2">Uncharacterized protein</fullName>
    </submittedName>
</protein>